<dbReference type="Pfam" id="PF00814">
    <property type="entry name" value="TsaD"/>
    <property type="match status" value="1"/>
</dbReference>
<keyword evidence="3" id="KW-1185">Reference proteome</keyword>
<dbReference type="InterPro" id="IPR043129">
    <property type="entry name" value="ATPase_NBD"/>
</dbReference>
<organism evidence="2 3">
    <name type="scientific">Aster yellows witches'-broom phytoplasma (strain AYWB)</name>
    <dbReference type="NCBI Taxonomy" id="322098"/>
    <lineage>
        <taxon>Bacteria</taxon>
        <taxon>Bacillati</taxon>
        <taxon>Mycoplasmatota</taxon>
        <taxon>Mollicutes</taxon>
        <taxon>Acholeplasmatales</taxon>
        <taxon>Acholeplasmataceae</taxon>
        <taxon>Candidatus Phytoplasma</taxon>
        <taxon>16SrI (Aster yellows group)</taxon>
    </lineage>
</organism>
<dbReference type="eggNOG" id="COG0533">
    <property type="taxonomic scope" value="Bacteria"/>
</dbReference>
<reference evidence="2 3" key="1">
    <citation type="journal article" date="2006" name="J. Bacteriol.">
        <title>Living with genome instability: the adaptation of phytoplasmas to diverse environments of their insect and plant hosts.</title>
        <authorList>
            <person name="Bai X."/>
            <person name="Zhang J."/>
            <person name="Ewing A."/>
            <person name="Miller S.A."/>
            <person name="Jancso Radek A."/>
            <person name="Shevchenko D.V."/>
            <person name="Tsukerman K."/>
            <person name="Walunas T."/>
            <person name="Lapidus A."/>
            <person name="Campbell J.W."/>
            <person name="Hogenhout S.A."/>
        </authorList>
    </citation>
    <scope>NUCLEOTIDE SEQUENCE [LARGE SCALE GENOMIC DNA]</scope>
    <source>
        <strain evidence="2 3">AYWB</strain>
    </source>
</reference>
<dbReference type="Gene3D" id="3.30.420.40">
    <property type="match status" value="1"/>
</dbReference>
<evidence type="ECO:0000313" key="2">
    <source>
        <dbReference type="EMBL" id="ABC65367.1"/>
    </source>
</evidence>
<dbReference type="OrthoDB" id="9806197at2"/>
<dbReference type="SUPFAM" id="SSF53067">
    <property type="entry name" value="Actin-like ATPase domain"/>
    <property type="match status" value="1"/>
</dbReference>
<feature type="domain" description="Gcp-like" evidence="1">
    <location>
        <begin position="23"/>
        <end position="50"/>
    </location>
</feature>
<dbReference type="Proteomes" id="UP000001934">
    <property type="component" value="Chromosome"/>
</dbReference>
<protein>
    <recommendedName>
        <fullName evidence="1">Gcp-like domain-containing protein</fullName>
    </recommendedName>
</protein>
<accession>Q2NJM6</accession>
<dbReference type="KEGG" id="ayw:AYWB_250"/>
<dbReference type="EMBL" id="CP000061">
    <property type="protein sequence ID" value="ABC65367.1"/>
    <property type="molecule type" value="Genomic_DNA"/>
</dbReference>
<proteinExistence type="predicted"/>
<dbReference type="HOGENOM" id="CLU_3039997_0_0_14"/>
<dbReference type="AlphaFoldDB" id="Q2NJM6"/>
<dbReference type="STRING" id="322098.AYWB_250"/>
<evidence type="ECO:0000313" key="3">
    <source>
        <dbReference type="Proteomes" id="UP000001934"/>
    </source>
</evidence>
<dbReference type="PhylomeDB" id="Q2NJM6"/>
<dbReference type="InterPro" id="IPR000905">
    <property type="entry name" value="Gcp-like_dom"/>
</dbReference>
<name>Q2NJM6_AYWBP</name>
<gene>
    <name evidence="2" type="ordered locus">AYWB_250</name>
</gene>
<sequence>MNILSIETSCDETSCAVTQNGKKVLSNVVFSQIKDHQIFGGVVPEIASRNIFNL</sequence>
<evidence type="ECO:0000259" key="1">
    <source>
        <dbReference type="Pfam" id="PF00814"/>
    </source>
</evidence>